<evidence type="ECO:0000313" key="10">
    <source>
        <dbReference type="EMBL" id="UWN57893.1"/>
    </source>
</evidence>
<evidence type="ECO:0000256" key="8">
    <source>
        <dbReference type="ARBA" id="ARBA00047386"/>
    </source>
</evidence>
<evidence type="ECO:0000256" key="6">
    <source>
        <dbReference type="ARBA" id="ARBA00022840"/>
    </source>
</evidence>
<evidence type="ECO:0000256" key="2">
    <source>
        <dbReference type="ARBA" id="ARBA00022598"/>
    </source>
</evidence>
<name>A0ABY5V1L1_9BACT</name>
<dbReference type="GeneID" id="82890806"/>
<dbReference type="PANTHER" id="PTHR43210">
    <property type="entry name" value="DETHIOBIOTIN SYNTHETASE"/>
    <property type="match status" value="1"/>
</dbReference>
<dbReference type="GO" id="GO:0004141">
    <property type="term" value="F:dethiobiotin synthase activity"/>
    <property type="evidence" value="ECO:0007669"/>
    <property type="project" value="UniProtKB-EC"/>
</dbReference>
<feature type="active site" evidence="9">
    <location>
        <position position="38"/>
    </location>
</feature>
<feature type="binding site" evidence="9">
    <location>
        <position position="115"/>
    </location>
    <ligand>
        <name>Mg(2+)</name>
        <dbReference type="ChEBI" id="CHEBI:18420"/>
    </ligand>
</feature>
<evidence type="ECO:0000256" key="9">
    <source>
        <dbReference type="HAMAP-Rule" id="MF_00336"/>
    </source>
</evidence>
<evidence type="ECO:0000256" key="4">
    <source>
        <dbReference type="ARBA" id="ARBA00022741"/>
    </source>
</evidence>
<comment type="subunit">
    <text evidence="9">Homodimer.</text>
</comment>
<evidence type="ECO:0000256" key="3">
    <source>
        <dbReference type="ARBA" id="ARBA00022723"/>
    </source>
</evidence>
<feature type="binding site" evidence="9">
    <location>
        <position position="17"/>
    </location>
    <ligand>
        <name>Mg(2+)</name>
        <dbReference type="ChEBI" id="CHEBI:18420"/>
    </ligand>
</feature>
<keyword evidence="2 9" id="KW-0436">Ligase</keyword>
<accession>A0ABY5V1L1</accession>
<organism evidence="10 11">
    <name type="scientific">Alistipes ihumii AP11</name>
    <dbReference type="NCBI Taxonomy" id="1211813"/>
    <lineage>
        <taxon>Bacteria</taxon>
        <taxon>Pseudomonadati</taxon>
        <taxon>Bacteroidota</taxon>
        <taxon>Bacteroidia</taxon>
        <taxon>Bacteroidales</taxon>
        <taxon>Rikenellaceae</taxon>
        <taxon>Alistipes</taxon>
    </lineage>
</organism>
<reference evidence="10" key="1">
    <citation type="journal article" date="2022" name="Cell">
        <title>Design, construction, and in vivo augmentation of a complex gut microbiome.</title>
        <authorList>
            <person name="Cheng A.G."/>
            <person name="Ho P.Y."/>
            <person name="Aranda-Diaz A."/>
            <person name="Jain S."/>
            <person name="Yu F.B."/>
            <person name="Meng X."/>
            <person name="Wang M."/>
            <person name="Iakiviak M."/>
            <person name="Nagashima K."/>
            <person name="Zhao A."/>
            <person name="Murugkar P."/>
            <person name="Patil A."/>
            <person name="Atabakhsh K."/>
            <person name="Weakley A."/>
            <person name="Yan J."/>
            <person name="Brumbaugh A.R."/>
            <person name="Higginbottom S."/>
            <person name="Dimas A."/>
            <person name="Shiver A.L."/>
            <person name="Deutschbauer A."/>
            <person name="Neff N."/>
            <person name="Sonnenburg J.L."/>
            <person name="Huang K.C."/>
            <person name="Fischbach M.A."/>
        </authorList>
    </citation>
    <scope>NUCLEOTIDE SEQUENCE</scope>
    <source>
        <strain evidence="10">AP11</strain>
    </source>
</reference>
<dbReference type="PANTHER" id="PTHR43210:SF2">
    <property type="entry name" value="ATP-DEPENDENT DETHIOBIOTIN SYNTHETASE BIOD 2"/>
    <property type="match status" value="1"/>
</dbReference>
<dbReference type="RefSeq" id="WP_019244662.1">
    <property type="nucleotide sequence ID" value="NZ_CAPH01000002.1"/>
</dbReference>
<keyword evidence="6 9" id="KW-0067">ATP-binding</keyword>
<dbReference type="InterPro" id="IPR004472">
    <property type="entry name" value="DTB_synth_BioD"/>
</dbReference>
<proteinExistence type="inferred from homology"/>
<keyword evidence="4 9" id="KW-0547">Nucleotide-binding</keyword>
<dbReference type="EC" id="6.3.3.3" evidence="9"/>
<comment type="catalytic activity">
    <reaction evidence="9">
        <text>(7R,8S)-7,8-diammoniononanoate + CO2 + ATP = (4R,5S)-dethiobiotin + ADP + phosphate + 3 H(+)</text>
        <dbReference type="Rhea" id="RHEA:15805"/>
        <dbReference type="ChEBI" id="CHEBI:15378"/>
        <dbReference type="ChEBI" id="CHEBI:16526"/>
        <dbReference type="ChEBI" id="CHEBI:30616"/>
        <dbReference type="ChEBI" id="CHEBI:43474"/>
        <dbReference type="ChEBI" id="CHEBI:149469"/>
        <dbReference type="ChEBI" id="CHEBI:149473"/>
        <dbReference type="ChEBI" id="CHEBI:456216"/>
        <dbReference type="EC" id="6.3.3.3"/>
    </reaction>
</comment>
<evidence type="ECO:0000256" key="1">
    <source>
        <dbReference type="ARBA" id="ARBA00022490"/>
    </source>
</evidence>
<comment type="catalytic activity">
    <reaction evidence="8">
        <text>(7R,8S)-8-amino-7-(carboxyamino)nonanoate + ATP = (4R,5S)-dethiobiotin + ADP + phosphate + H(+)</text>
        <dbReference type="Rhea" id="RHEA:63684"/>
        <dbReference type="ChEBI" id="CHEBI:15378"/>
        <dbReference type="ChEBI" id="CHEBI:30616"/>
        <dbReference type="ChEBI" id="CHEBI:43474"/>
        <dbReference type="ChEBI" id="CHEBI:149470"/>
        <dbReference type="ChEBI" id="CHEBI:149473"/>
        <dbReference type="ChEBI" id="CHEBI:456216"/>
    </reaction>
</comment>
<evidence type="ECO:0000256" key="5">
    <source>
        <dbReference type="ARBA" id="ARBA00022756"/>
    </source>
</evidence>
<dbReference type="HAMAP" id="MF_00336">
    <property type="entry name" value="BioD"/>
    <property type="match status" value="1"/>
</dbReference>
<keyword evidence="5 9" id="KW-0093">Biotin biosynthesis</keyword>
<keyword evidence="7 9" id="KW-0460">Magnesium</keyword>
<dbReference type="PIRSF" id="PIRSF006755">
    <property type="entry name" value="DTB_synth"/>
    <property type="match status" value="1"/>
</dbReference>
<evidence type="ECO:0000256" key="7">
    <source>
        <dbReference type="ARBA" id="ARBA00022842"/>
    </source>
</evidence>
<comment type="pathway">
    <text evidence="9">Cofactor biosynthesis; biotin biosynthesis; biotin from 7,8-diaminononanoate: step 1/2.</text>
</comment>
<dbReference type="InterPro" id="IPR027417">
    <property type="entry name" value="P-loop_NTPase"/>
</dbReference>
<comment type="similarity">
    <text evidence="9">Belongs to the dethiobiotin synthetase family.</text>
</comment>
<dbReference type="Gene3D" id="3.40.50.300">
    <property type="entry name" value="P-loop containing nucleotide triphosphate hydrolases"/>
    <property type="match status" value="1"/>
</dbReference>
<feature type="binding site" evidence="9">
    <location>
        <position position="50"/>
    </location>
    <ligand>
        <name>ATP</name>
        <dbReference type="ChEBI" id="CHEBI:30616"/>
    </ligand>
</feature>
<feature type="binding site" evidence="9">
    <location>
        <position position="42"/>
    </location>
    <ligand>
        <name>substrate</name>
    </ligand>
</feature>
<feature type="binding site" evidence="9">
    <location>
        <begin position="13"/>
        <end position="18"/>
    </location>
    <ligand>
        <name>ATP</name>
        <dbReference type="ChEBI" id="CHEBI:30616"/>
    </ligand>
</feature>
<dbReference type="Proteomes" id="UP001059295">
    <property type="component" value="Chromosome"/>
</dbReference>
<comment type="subcellular location">
    <subcellularLocation>
        <location evidence="9">Cytoplasm</location>
    </subcellularLocation>
</comment>
<dbReference type="Pfam" id="PF13500">
    <property type="entry name" value="AAA_26"/>
    <property type="match status" value="1"/>
</dbReference>
<gene>
    <name evidence="9 10" type="primary">bioD</name>
    <name evidence="10" type="ORF">NQ491_03690</name>
</gene>
<comment type="cofactor">
    <cofactor evidence="9">
        <name>Mg(2+)</name>
        <dbReference type="ChEBI" id="CHEBI:18420"/>
    </cofactor>
</comment>
<dbReference type="CDD" id="cd03109">
    <property type="entry name" value="DTBS"/>
    <property type="match status" value="1"/>
</dbReference>
<comment type="caution">
    <text evidence="9">Lacks conserved residue(s) required for the propagation of feature annotation.</text>
</comment>
<dbReference type="SUPFAM" id="SSF52540">
    <property type="entry name" value="P-loop containing nucleoside triphosphate hydrolases"/>
    <property type="match status" value="1"/>
</dbReference>
<comment type="function">
    <text evidence="9">Catalyzes a mechanistically unusual reaction, the ATP-dependent insertion of CO2 between the N7 and N8 nitrogen atoms of 7,8-diaminopelargonic acid (DAPA, also called 7,8-diammoniononanoate) to form a ureido ring.</text>
</comment>
<evidence type="ECO:0000313" key="11">
    <source>
        <dbReference type="Proteomes" id="UP001059295"/>
    </source>
</evidence>
<sequence>MKRAYFVTGIDTDAGKSIVTGVLARALSARGERVITQKFIQTGCDGLSEDIETHRRIMGIGLLPEDEDGTTCPIVFTYPASPHLAAAIDGRDIDLTLIGRSTEKLLQKYDTVLIEGAGGLYVPLSEAYRTIDYVAEHGLPVVLVTSPRLGSINHTLLSLEACRNRNIEVAAVAYNLYPPAPEPIVRDTRTYLKAYLADRFPAARWLEVNDRYELIGPDRP</sequence>
<protein>
    <recommendedName>
        <fullName evidence="9">ATP-dependent dethiobiotin synthetase BioD</fullName>
        <ecNumber evidence="9">6.3.3.3</ecNumber>
    </recommendedName>
    <alternativeName>
        <fullName evidence="9">DTB synthetase</fullName>
        <shortName evidence="9">DTBS</shortName>
    </alternativeName>
    <alternativeName>
        <fullName evidence="9">Dethiobiotin synthase</fullName>
    </alternativeName>
</protein>
<keyword evidence="3 9" id="KW-0479">Metal-binding</keyword>
<feature type="binding site" evidence="9">
    <location>
        <position position="50"/>
    </location>
    <ligand>
        <name>Mg(2+)</name>
        <dbReference type="ChEBI" id="CHEBI:18420"/>
    </ligand>
</feature>
<feature type="binding site" evidence="9">
    <location>
        <begin position="115"/>
        <end position="118"/>
    </location>
    <ligand>
        <name>ATP</name>
        <dbReference type="ChEBI" id="CHEBI:30616"/>
    </ligand>
</feature>
<dbReference type="NCBIfam" id="TIGR00347">
    <property type="entry name" value="bioD"/>
    <property type="match status" value="1"/>
</dbReference>
<keyword evidence="1 9" id="KW-0963">Cytoplasm</keyword>
<keyword evidence="11" id="KW-1185">Reference proteome</keyword>
<dbReference type="EMBL" id="CP102294">
    <property type="protein sequence ID" value="UWN57893.1"/>
    <property type="molecule type" value="Genomic_DNA"/>
</dbReference>